<dbReference type="SMART" id="SM00248">
    <property type="entry name" value="ANK"/>
    <property type="match status" value="2"/>
</dbReference>
<keyword evidence="11" id="KW-1185">Reference proteome</keyword>
<evidence type="ECO:0000256" key="3">
    <source>
        <dbReference type="ARBA" id="ARBA00022771"/>
    </source>
</evidence>
<name>A0AAD5DEK9_9CHLO</name>
<evidence type="ECO:0000313" key="10">
    <source>
        <dbReference type="EMBL" id="KAI7836157.1"/>
    </source>
</evidence>
<evidence type="ECO:0000256" key="8">
    <source>
        <dbReference type="SAM" id="MobiDB-lite"/>
    </source>
</evidence>
<dbReference type="SUPFAM" id="SSF144232">
    <property type="entry name" value="HIT/MYND zinc finger-like"/>
    <property type="match status" value="1"/>
</dbReference>
<keyword evidence="1" id="KW-0479">Metal-binding</keyword>
<evidence type="ECO:0000256" key="1">
    <source>
        <dbReference type="ARBA" id="ARBA00022723"/>
    </source>
</evidence>
<evidence type="ECO:0000313" key="11">
    <source>
        <dbReference type="Proteomes" id="UP001205105"/>
    </source>
</evidence>
<dbReference type="Pfam" id="PF12796">
    <property type="entry name" value="Ank_2"/>
    <property type="match status" value="1"/>
</dbReference>
<sequence>MNSMGSMLGGRDMLTGERWQPPPLTAAQRQLDRAMTSGGVDAMQAVLAANPDMDVNFHTEQGGFTLLHMAALKNQAQVAALLLDTGAEVDVRAPTTRETPLVAAACYGHVEVIRLLLERGANPHLSDWSGDTAMSRLKARLDGGPRFGEVLRLVQAAAAATSPLSRAARREAGCGSCGAQGVKLSVCARCGLRSYCSRDCQVRDFPQHKQRCKAVGEFKQHLALLVDVNAALEARRGIIKRLERDQAACQMARDLKGVKLLLEALPSERPQTLSCFGGPVPQETRLLSLCALWSVVTEREGSMPLPPYAKVLYAARDAMQQFAAARGMEVLLERILAADCPADERIQGIRLQLVPRTVVRKGQAEAVVKLLSRLIREYKDVNAIFANSCVCLACLAIQEGPSFEELSRQARSSSSASASTSSSGTGSSSASGSGSRGSGADGQQDDMWPVTAAIFEHVDLSIVGRRLYSANRGLTTAAVELLAVLSRSRPAFERLMADQLICRNLMGAFFAALFMAAPEASGLALEWWDVAHRHRPGLLLDRWEEVQRVLEEVCGREAAEAAFEGVFFVRTVLDPIDAVQPVERGQQGSFVSSRHALKAARLLAHVMAAPQLPRSLLHHLLEMLPDMVAGVQKCKDPEAAAVLQQALVAFGPRAKTELGASMQPPKKKTGRRR</sequence>
<keyword evidence="3 7" id="KW-0863">Zinc-finger</keyword>
<keyword evidence="4" id="KW-0862">Zinc</keyword>
<dbReference type="Proteomes" id="UP001205105">
    <property type="component" value="Unassembled WGS sequence"/>
</dbReference>
<dbReference type="Gene3D" id="1.25.40.20">
    <property type="entry name" value="Ankyrin repeat-containing domain"/>
    <property type="match status" value="1"/>
</dbReference>
<protein>
    <recommendedName>
        <fullName evidence="9">MYND-type domain-containing protein</fullName>
    </recommendedName>
</protein>
<feature type="domain" description="MYND-type" evidence="9">
    <location>
        <begin position="174"/>
        <end position="212"/>
    </location>
</feature>
<evidence type="ECO:0000256" key="5">
    <source>
        <dbReference type="ARBA" id="ARBA00023043"/>
    </source>
</evidence>
<dbReference type="EMBL" id="JADXDR010000202">
    <property type="protein sequence ID" value="KAI7836157.1"/>
    <property type="molecule type" value="Genomic_DNA"/>
</dbReference>
<comment type="caution">
    <text evidence="10">The sequence shown here is derived from an EMBL/GenBank/DDBJ whole genome shotgun (WGS) entry which is preliminary data.</text>
</comment>
<evidence type="ECO:0000256" key="4">
    <source>
        <dbReference type="ARBA" id="ARBA00022833"/>
    </source>
</evidence>
<proteinExistence type="predicted"/>
<keyword evidence="5 6" id="KW-0040">ANK repeat</keyword>
<accession>A0AAD5DEK9</accession>
<dbReference type="PANTHER" id="PTHR24189">
    <property type="entry name" value="MYOTROPHIN"/>
    <property type="match status" value="1"/>
</dbReference>
<dbReference type="InterPro" id="IPR036770">
    <property type="entry name" value="Ankyrin_rpt-contain_sf"/>
</dbReference>
<dbReference type="AlphaFoldDB" id="A0AAD5DEK9"/>
<feature type="region of interest" description="Disordered" evidence="8">
    <location>
        <begin position="1"/>
        <end position="20"/>
    </location>
</feature>
<evidence type="ECO:0000256" key="7">
    <source>
        <dbReference type="PROSITE-ProRule" id="PRU00134"/>
    </source>
</evidence>
<dbReference type="InterPro" id="IPR002893">
    <property type="entry name" value="Znf_MYND"/>
</dbReference>
<dbReference type="InterPro" id="IPR002110">
    <property type="entry name" value="Ankyrin_rpt"/>
</dbReference>
<dbReference type="PROSITE" id="PS50088">
    <property type="entry name" value="ANK_REPEAT"/>
    <property type="match status" value="2"/>
</dbReference>
<gene>
    <name evidence="10" type="ORF">COHA_009987</name>
</gene>
<keyword evidence="2" id="KW-0677">Repeat</keyword>
<feature type="compositionally biased region" description="Low complexity" evidence="8">
    <location>
        <begin position="410"/>
        <end position="433"/>
    </location>
</feature>
<evidence type="ECO:0000256" key="6">
    <source>
        <dbReference type="PROSITE-ProRule" id="PRU00023"/>
    </source>
</evidence>
<dbReference type="PROSITE" id="PS01360">
    <property type="entry name" value="ZF_MYND_1"/>
    <property type="match status" value="1"/>
</dbReference>
<dbReference type="GO" id="GO:0008270">
    <property type="term" value="F:zinc ion binding"/>
    <property type="evidence" value="ECO:0007669"/>
    <property type="project" value="UniProtKB-KW"/>
</dbReference>
<dbReference type="PANTHER" id="PTHR24189:SF50">
    <property type="entry name" value="ANKYRIN REPEAT AND SOCS BOX PROTEIN 2"/>
    <property type="match status" value="1"/>
</dbReference>
<dbReference type="PROSITE" id="PS50865">
    <property type="entry name" value="ZF_MYND_2"/>
    <property type="match status" value="1"/>
</dbReference>
<reference evidence="10" key="1">
    <citation type="submission" date="2020-11" db="EMBL/GenBank/DDBJ databases">
        <title>Chlorella ohadii genome sequencing and assembly.</title>
        <authorList>
            <person name="Murik O."/>
            <person name="Treves H."/>
            <person name="Kedem I."/>
            <person name="Shotland Y."/>
            <person name="Kaplan A."/>
        </authorList>
    </citation>
    <scope>NUCLEOTIDE SEQUENCE</scope>
    <source>
        <strain evidence="10">1</strain>
    </source>
</reference>
<evidence type="ECO:0000256" key="2">
    <source>
        <dbReference type="ARBA" id="ARBA00022737"/>
    </source>
</evidence>
<feature type="repeat" description="ANK" evidence="6">
    <location>
        <begin position="96"/>
        <end position="128"/>
    </location>
</feature>
<organism evidence="10 11">
    <name type="scientific">Chlorella ohadii</name>
    <dbReference type="NCBI Taxonomy" id="2649997"/>
    <lineage>
        <taxon>Eukaryota</taxon>
        <taxon>Viridiplantae</taxon>
        <taxon>Chlorophyta</taxon>
        <taxon>core chlorophytes</taxon>
        <taxon>Trebouxiophyceae</taxon>
        <taxon>Chlorellales</taxon>
        <taxon>Chlorellaceae</taxon>
        <taxon>Chlorella clade</taxon>
        <taxon>Chlorella</taxon>
    </lineage>
</organism>
<feature type="repeat" description="ANK" evidence="6">
    <location>
        <begin position="62"/>
        <end position="94"/>
    </location>
</feature>
<dbReference type="Gene3D" id="6.10.140.2220">
    <property type="match status" value="1"/>
</dbReference>
<feature type="region of interest" description="Disordered" evidence="8">
    <location>
        <begin position="408"/>
        <end position="443"/>
    </location>
</feature>
<dbReference type="SUPFAM" id="SSF48403">
    <property type="entry name" value="Ankyrin repeat"/>
    <property type="match status" value="1"/>
</dbReference>
<dbReference type="Pfam" id="PF01753">
    <property type="entry name" value="zf-MYND"/>
    <property type="match status" value="1"/>
</dbReference>
<dbReference type="PROSITE" id="PS50297">
    <property type="entry name" value="ANK_REP_REGION"/>
    <property type="match status" value="2"/>
</dbReference>
<evidence type="ECO:0000259" key="9">
    <source>
        <dbReference type="PROSITE" id="PS50865"/>
    </source>
</evidence>
<dbReference type="InterPro" id="IPR050745">
    <property type="entry name" value="Multifunctional_regulatory"/>
</dbReference>